<dbReference type="Pfam" id="PF12804">
    <property type="entry name" value="NTP_transf_3"/>
    <property type="match status" value="1"/>
</dbReference>
<dbReference type="CDD" id="cd04182">
    <property type="entry name" value="GT_2_like_f"/>
    <property type="match status" value="1"/>
</dbReference>
<evidence type="ECO:0000313" key="4">
    <source>
        <dbReference type="Proteomes" id="UP000199150"/>
    </source>
</evidence>
<evidence type="ECO:0000313" key="3">
    <source>
        <dbReference type="EMBL" id="SCW56774.1"/>
    </source>
</evidence>
<dbReference type="STRING" id="260084.SAMN02927928_1974"/>
<feature type="domain" description="MobA-like NTP transferase" evidence="2">
    <location>
        <begin position="6"/>
        <end position="153"/>
    </location>
</feature>
<keyword evidence="1" id="KW-0460">Magnesium</keyword>
<keyword evidence="3" id="KW-0548">Nucleotidyltransferase</keyword>
<dbReference type="InterPro" id="IPR025877">
    <property type="entry name" value="MobA-like_NTP_Trfase"/>
</dbReference>
<dbReference type="RefSeq" id="WP_090647042.1">
    <property type="nucleotide sequence ID" value="NZ_CBCRYE010000006.1"/>
</dbReference>
<reference evidence="4" key="1">
    <citation type="submission" date="2016-10" db="EMBL/GenBank/DDBJ databases">
        <authorList>
            <person name="Varghese N."/>
            <person name="Submissions S."/>
        </authorList>
    </citation>
    <scope>NUCLEOTIDE SEQUENCE [LARGE SCALE GENOMIC DNA]</scope>
    <source>
        <strain evidence="4">CGMCC 1.3431</strain>
    </source>
</reference>
<dbReference type="AlphaFoldDB" id="A0A1G4RIT4"/>
<evidence type="ECO:0000256" key="1">
    <source>
        <dbReference type="ARBA" id="ARBA00022842"/>
    </source>
</evidence>
<dbReference type="Proteomes" id="UP000199150">
    <property type="component" value="Unassembled WGS sequence"/>
</dbReference>
<sequence>MKRFSAVVLAAGASRRFGQDDKLRAEFDGKPILSHVLDGLGTLGLGEVLVVARKPLSGVNHIVNPHPEAGMGHSLAMGVAALKPCDAAFIVMADMPLIVPALYREMADALPGYDIVVPVHNGQNGHPVLFSSTCFDDLSRLSGDHGARELLRSGRYRLRHIETGGFILADIDTPEDLNRLKIP</sequence>
<dbReference type="InterPro" id="IPR029044">
    <property type="entry name" value="Nucleotide-diphossugar_trans"/>
</dbReference>
<protein>
    <submittedName>
        <fullName evidence="3">Molybdenum cofactor cytidylyltransferase</fullName>
    </submittedName>
</protein>
<gene>
    <name evidence="3" type="ORF">SAMN02927928_1974</name>
</gene>
<dbReference type="PANTHER" id="PTHR43777:SF1">
    <property type="entry name" value="MOLYBDENUM COFACTOR CYTIDYLYLTRANSFERASE"/>
    <property type="match status" value="1"/>
</dbReference>
<proteinExistence type="predicted"/>
<keyword evidence="3" id="KW-0808">Transferase</keyword>
<accession>A0A1G4RIT4</accession>
<dbReference type="PANTHER" id="PTHR43777">
    <property type="entry name" value="MOLYBDENUM COFACTOR CYTIDYLYLTRANSFERASE"/>
    <property type="match status" value="1"/>
</dbReference>
<dbReference type="GO" id="GO:0016779">
    <property type="term" value="F:nucleotidyltransferase activity"/>
    <property type="evidence" value="ECO:0007669"/>
    <property type="project" value="UniProtKB-KW"/>
</dbReference>
<dbReference type="OrthoDB" id="9779263at2"/>
<dbReference type="SUPFAM" id="SSF53448">
    <property type="entry name" value="Nucleotide-diphospho-sugar transferases"/>
    <property type="match status" value="1"/>
</dbReference>
<dbReference type="Gene3D" id="3.90.550.10">
    <property type="entry name" value="Spore Coat Polysaccharide Biosynthesis Protein SpsA, Chain A"/>
    <property type="match status" value="1"/>
</dbReference>
<keyword evidence="4" id="KW-1185">Reference proteome</keyword>
<organism evidence="3 4">
    <name type="scientific">Asticcacaulis taihuensis</name>
    <dbReference type="NCBI Taxonomy" id="260084"/>
    <lineage>
        <taxon>Bacteria</taxon>
        <taxon>Pseudomonadati</taxon>
        <taxon>Pseudomonadota</taxon>
        <taxon>Alphaproteobacteria</taxon>
        <taxon>Caulobacterales</taxon>
        <taxon>Caulobacteraceae</taxon>
        <taxon>Asticcacaulis</taxon>
    </lineage>
</organism>
<name>A0A1G4RIT4_9CAUL</name>
<dbReference type="EMBL" id="FMTS01000002">
    <property type="protein sequence ID" value="SCW56774.1"/>
    <property type="molecule type" value="Genomic_DNA"/>
</dbReference>
<evidence type="ECO:0000259" key="2">
    <source>
        <dbReference type="Pfam" id="PF12804"/>
    </source>
</evidence>